<dbReference type="SMART" id="SM00020">
    <property type="entry name" value="Tryp_SPc"/>
    <property type="match status" value="1"/>
</dbReference>
<dbReference type="InterPro" id="IPR009003">
    <property type="entry name" value="Peptidase_S1_PA"/>
</dbReference>
<evidence type="ECO:0000256" key="12">
    <source>
        <dbReference type="RuleBase" id="RU363034"/>
    </source>
</evidence>
<comment type="caution">
    <text evidence="15">The sequence shown here is derived from an EMBL/GenBank/DDBJ whole genome shotgun (WGS) entry which is preliminary data.</text>
</comment>
<keyword evidence="9" id="KW-1015">Disulfide bond</keyword>
<dbReference type="PANTHER" id="PTHR24276:SF91">
    <property type="entry name" value="AT26814P-RELATED"/>
    <property type="match status" value="1"/>
</dbReference>
<keyword evidence="2" id="KW-0964">Secreted</keyword>
<protein>
    <recommendedName>
        <fullName evidence="11">trypsin</fullName>
        <ecNumber evidence="11">3.4.21.4</ecNumber>
    </recommendedName>
</protein>
<organism evidence="15 16">
    <name type="scientific">Pseudolycoriella hygida</name>
    <dbReference type="NCBI Taxonomy" id="35572"/>
    <lineage>
        <taxon>Eukaryota</taxon>
        <taxon>Metazoa</taxon>
        <taxon>Ecdysozoa</taxon>
        <taxon>Arthropoda</taxon>
        <taxon>Hexapoda</taxon>
        <taxon>Insecta</taxon>
        <taxon>Pterygota</taxon>
        <taxon>Neoptera</taxon>
        <taxon>Endopterygota</taxon>
        <taxon>Diptera</taxon>
        <taxon>Nematocera</taxon>
        <taxon>Sciaroidea</taxon>
        <taxon>Sciaridae</taxon>
        <taxon>Pseudolycoriella</taxon>
    </lineage>
</organism>
<dbReference type="PROSITE" id="PS00134">
    <property type="entry name" value="TRYPSIN_HIS"/>
    <property type="match status" value="1"/>
</dbReference>
<evidence type="ECO:0000256" key="9">
    <source>
        <dbReference type="ARBA" id="ARBA00023157"/>
    </source>
</evidence>
<evidence type="ECO:0000313" key="15">
    <source>
        <dbReference type="EMBL" id="KAJ6632927.1"/>
    </source>
</evidence>
<evidence type="ECO:0000256" key="6">
    <source>
        <dbReference type="ARBA" id="ARBA00022801"/>
    </source>
</evidence>
<proteinExistence type="inferred from homology"/>
<gene>
    <name evidence="15" type="primary">TRYP7_1</name>
    <name evidence="15" type="ORF">Bhyg_16212</name>
</gene>
<dbReference type="PRINTS" id="PR00722">
    <property type="entry name" value="CHYMOTRYPSIN"/>
</dbReference>
<keyword evidence="6 12" id="KW-0378">Hydrolase</keyword>
<dbReference type="PROSITE" id="PS00135">
    <property type="entry name" value="TRYPSIN_SER"/>
    <property type="match status" value="1"/>
</dbReference>
<evidence type="ECO:0000256" key="2">
    <source>
        <dbReference type="ARBA" id="ARBA00022525"/>
    </source>
</evidence>
<dbReference type="Pfam" id="PF00089">
    <property type="entry name" value="Trypsin"/>
    <property type="match status" value="1"/>
</dbReference>
<keyword evidence="8" id="KW-0865">Zymogen</keyword>
<dbReference type="InterPro" id="IPR001314">
    <property type="entry name" value="Peptidase_S1A"/>
</dbReference>
<keyword evidence="7 12" id="KW-0720">Serine protease</keyword>
<evidence type="ECO:0000256" key="1">
    <source>
        <dbReference type="ARBA" id="ARBA00004613"/>
    </source>
</evidence>
<evidence type="ECO:0000256" key="11">
    <source>
        <dbReference type="ARBA" id="ARBA00038868"/>
    </source>
</evidence>
<evidence type="ECO:0000256" key="7">
    <source>
        <dbReference type="ARBA" id="ARBA00022825"/>
    </source>
</evidence>
<dbReference type="Gene3D" id="2.40.10.10">
    <property type="entry name" value="Trypsin-like serine proteases"/>
    <property type="match status" value="1"/>
</dbReference>
<evidence type="ECO:0000256" key="4">
    <source>
        <dbReference type="ARBA" id="ARBA00022729"/>
    </source>
</evidence>
<dbReference type="FunFam" id="2.40.10.10:FF:000077">
    <property type="entry name" value="Predicted protein"/>
    <property type="match status" value="1"/>
</dbReference>
<dbReference type="EC" id="3.4.21.4" evidence="11"/>
<evidence type="ECO:0000256" key="13">
    <source>
        <dbReference type="SAM" id="SignalP"/>
    </source>
</evidence>
<dbReference type="CDD" id="cd00190">
    <property type="entry name" value="Tryp_SPc"/>
    <property type="match status" value="1"/>
</dbReference>
<evidence type="ECO:0000256" key="10">
    <source>
        <dbReference type="ARBA" id="ARBA00024195"/>
    </source>
</evidence>
<dbReference type="AlphaFoldDB" id="A0A9Q0RV20"/>
<keyword evidence="3 12" id="KW-0645">Protease</keyword>
<reference evidence="15" key="1">
    <citation type="submission" date="2022-07" db="EMBL/GenBank/DDBJ databases">
        <authorList>
            <person name="Trinca V."/>
            <person name="Uliana J.V.C."/>
            <person name="Torres T.T."/>
            <person name="Ward R.J."/>
            <person name="Monesi N."/>
        </authorList>
    </citation>
    <scope>NUCLEOTIDE SEQUENCE</scope>
    <source>
        <strain evidence="15">HSMRA1968</strain>
        <tissue evidence="15">Whole embryos</tissue>
    </source>
</reference>
<evidence type="ECO:0000256" key="8">
    <source>
        <dbReference type="ARBA" id="ARBA00023145"/>
    </source>
</evidence>
<dbReference type="GO" id="GO:0005576">
    <property type="term" value="C:extracellular region"/>
    <property type="evidence" value="ECO:0007669"/>
    <property type="project" value="UniProtKB-SubCell"/>
</dbReference>
<dbReference type="InterPro" id="IPR001254">
    <property type="entry name" value="Trypsin_dom"/>
</dbReference>
<dbReference type="GO" id="GO:0006508">
    <property type="term" value="P:proteolysis"/>
    <property type="evidence" value="ECO:0007669"/>
    <property type="project" value="UniProtKB-KW"/>
</dbReference>
<dbReference type="SUPFAM" id="SSF50494">
    <property type="entry name" value="Trypsin-like serine proteases"/>
    <property type="match status" value="1"/>
</dbReference>
<dbReference type="InterPro" id="IPR043504">
    <property type="entry name" value="Peptidase_S1_PA_chymotrypsin"/>
</dbReference>
<dbReference type="Proteomes" id="UP001151699">
    <property type="component" value="Unassembled WGS sequence"/>
</dbReference>
<sequence>MLRLSVLILFGWVSFALSYKLNNGLSLMNEGRIVGGFRGNIEDFPYQVSMNHYGSHRCGASIIHKQYVLTAAHCTTGVIINALSIRAGSSLRSMGGINVSVGRVVPHPRYNSNTLDFDIAIMYLSWSLSFTNSMYPVNLPRQGEVIPVGTNTLISGWGELSETGGSTQQLQYVQVPIIDDHTCQEAYGRYNTITPNMICAGLHRKGGKDACQGDSGGPMVAHGKLFGIISWGFGCARPNFPGVYTKVSAFRNWIDSIIQ</sequence>
<dbReference type="PROSITE" id="PS50240">
    <property type="entry name" value="TRYPSIN_DOM"/>
    <property type="match status" value="1"/>
</dbReference>
<evidence type="ECO:0000259" key="14">
    <source>
        <dbReference type="PROSITE" id="PS50240"/>
    </source>
</evidence>
<accession>A0A9Q0RV20</accession>
<keyword evidence="5" id="KW-0222">Digestion</keyword>
<dbReference type="PANTHER" id="PTHR24276">
    <property type="entry name" value="POLYSERASE-RELATED"/>
    <property type="match status" value="1"/>
</dbReference>
<comment type="subcellular location">
    <subcellularLocation>
        <location evidence="1">Secreted</location>
    </subcellularLocation>
</comment>
<feature type="domain" description="Peptidase S1" evidence="14">
    <location>
        <begin position="33"/>
        <end position="259"/>
    </location>
</feature>
<dbReference type="OrthoDB" id="10059102at2759"/>
<comment type="similarity">
    <text evidence="10">Belongs to the peptidase S1 family. CLIP subfamily.</text>
</comment>
<evidence type="ECO:0000256" key="3">
    <source>
        <dbReference type="ARBA" id="ARBA00022670"/>
    </source>
</evidence>
<dbReference type="InterPro" id="IPR033116">
    <property type="entry name" value="TRYPSIN_SER"/>
</dbReference>
<evidence type="ECO:0000256" key="5">
    <source>
        <dbReference type="ARBA" id="ARBA00022757"/>
    </source>
</evidence>
<dbReference type="GO" id="GO:0007586">
    <property type="term" value="P:digestion"/>
    <property type="evidence" value="ECO:0007669"/>
    <property type="project" value="UniProtKB-KW"/>
</dbReference>
<dbReference type="InterPro" id="IPR018114">
    <property type="entry name" value="TRYPSIN_HIS"/>
</dbReference>
<dbReference type="GO" id="GO:0004252">
    <property type="term" value="F:serine-type endopeptidase activity"/>
    <property type="evidence" value="ECO:0007669"/>
    <property type="project" value="UniProtKB-EC"/>
</dbReference>
<dbReference type="InterPro" id="IPR050430">
    <property type="entry name" value="Peptidase_S1"/>
</dbReference>
<feature type="signal peptide" evidence="13">
    <location>
        <begin position="1"/>
        <end position="18"/>
    </location>
</feature>
<evidence type="ECO:0000313" key="16">
    <source>
        <dbReference type="Proteomes" id="UP001151699"/>
    </source>
</evidence>
<feature type="chain" id="PRO_5040126019" description="trypsin" evidence="13">
    <location>
        <begin position="19"/>
        <end position="259"/>
    </location>
</feature>
<keyword evidence="4 13" id="KW-0732">Signal</keyword>
<dbReference type="EMBL" id="WJQU01002398">
    <property type="protein sequence ID" value="KAJ6632927.1"/>
    <property type="molecule type" value="Genomic_DNA"/>
</dbReference>
<keyword evidence="16" id="KW-1185">Reference proteome</keyword>
<name>A0A9Q0RV20_9DIPT</name>